<organism evidence="1 2">
    <name type="scientific">Candidatus Azambacteria bacterium RBG_16_47_10</name>
    <dbReference type="NCBI Taxonomy" id="1797292"/>
    <lineage>
        <taxon>Bacteria</taxon>
        <taxon>Candidatus Azamiibacteriota</taxon>
    </lineage>
</organism>
<gene>
    <name evidence="1" type="ORF">A2Z10_02955</name>
</gene>
<name>A0A1F5B0T1_9BACT</name>
<protein>
    <submittedName>
        <fullName evidence="1">Uncharacterized protein</fullName>
    </submittedName>
</protein>
<evidence type="ECO:0000313" key="2">
    <source>
        <dbReference type="Proteomes" id="UP000176639"/>
    </source>
</evidence>
<sequence length="137" mass="15915">MAKDRSAEMLEKRSKRHFGGAPLPYSRSGGSLPTKGEWKGLFRTWDLLAIMCGEWTKQEALLLLKNKRNAITPNGDSWTRLHCPYERRDEILQILTEEFEKLMFVEGEDGRVYIAADNKKHILVVGEEECYLLMHFK</sequence>
<dbReference type="EMBL" id="MEYI01000009">
    <property type="protein sequence ID" value="OGD24229.1"/>
    <property type="molecule type" value="Genomic_DNA"/>
</dbReference>
<reference evidence="1 2" key="1">
    <citation type="journal article" date="2016" name="Nat. Commun.">
        <title>Thousands of microbial genomes shed light on interconnected biogeochemical processes in an aquifer system.</title>
        <authorList>
            <person name="Anantharaman K."/>
            <person name="Brown C.T."/>
            <person name="Hug L.A."/>
            <person name="Sharon I."/>
            <person name="Castelle C.J."/>
            <person name="Probst A.J."/>
            <person name="Thomas B.C."/>
            <person name="Singh A."/>
            <person name="Wilkins M.J."/>
            <person name="Karaoz U."/>
            <person name="Brodie E.L."/>
            <person name="Williams K.H."/>
            <person name="Hubbard S.S."/>
            <person name="Banfield J.F."/>
        </authorList>
    </citation>
    <scope>NUCLEOTIDE SEQUENCE [LARGE SCALE GENOMIC DNA]</scope>
</reference>
<dbReference type="AlphaFoldDB" id="A0A1F5B0T1"/>
<proteinExistence type="predicted"/>
<dbReference type="Proteomes" id="UP000176639">
    <property type="component" value="Unassembled WGS sequence"/>
</dbReference>
<comment type="caution">
    <text evidence="1">The sequence shown here is derived from an EMBL/GenBank/DDBJ whole genome shotgun (WGS) entry which is preliminary data.</text>
</comment>
<evidence type="ECO:0000313" key="1">
    <source>
        <dbReference type="EMBL" id="OGD24229.1"/>
    </source>
</evidence>
<accession>A0A1F5B0T1</accession>